<organism evidence="6 7">
    <name type="scientific">Colletotrichum phormii</name>
    <dbReference type="NCBI Taxonomy" id="359342"/>
    <lineage>
        <taxon>Eukaryota</taxon>
        <taxon>Fungi</taxon>
        <taxon>Dikarya</taxon>
        <taxon>Ascomycota</taxon>
        <taxon>Pezizomycotina</taxon>
        <taxon>Sordariomycetes</taxon>
        <taxon>Hypocreomycetidae</taxon>
        <taxon>Glomerellales</taxon>
        <taxon>Glomerellaceae</taxon>
        <taxon>Colletotrichum</taxon>
        <taxon>Colletotrichum acutatum species complex</taxon>
    </lineage>
</organism>
<evidence type="ECO:0000313" key="6">
    <source>
        <dbReference type="EMBL" id="KAK1622300.1"/>
    </source>
</evidence>
<feature type="region of interest" description="Disordered" evidence="5">
    <location>
        <begin position="227"/>
        <end position="266"/>
    </location>
</feature>
<dbReference type="InterPro" id="IPR017939">
    <property type="entry name" value="G-Glutamylcylcotransferase"/>
</dbReference>
<evidence type="ECO:0000256" key="1">
    <source>
        <dbReference type="ARBA" id="ARBA00012346"/>
    </source>
</evidence>
<dbReference type="EMBL" id="JAHMHQ010000037">
    <property type="protein sequence ID" value="KAK1622300.1"/>
    <property type="molecule type" value="Genomic_DNA"/>
</dbReference>
<evidence type="ECO:0000256" key="2">
    <source>
        <dbReference type="ARBA" id="ARBA00023239"/>
    </source>
</evidence>
<evidence type="ECO:0000256" key="4">
    <source>
        <dbReference type="PIRSR" id="PIRSR617939-2"/>
    </source>
</evidence>
<name>A0AAI9ZEV9_9PEZI</name>
<dbReference type="PANTHER" id="PTHR12935:SF0">
    <property type="entry name" value="GAMMA-GLUTAMYLCYCLOTRANSFERASE"/>
    <property type="match status" value="1"/>
</dbReference>
<dbReference type="PANTHER" id="PTHR12935">
    <property type="entry name" value="GAMMA-GLUTAMYLCYCLOTRANSFERASE"/>
    <property type="match status" value="1"/>
</dbReference>
<evidence type="ECO:0000313" key="7">
    <source>
        <dbReference type="Proteomes" id="UP001243989"/>
    </source>
</evidence>
<dbReference type="GO" id="GO:0003839">
    <property type="term" value="F:gamma-glutamylcyclotransferase activity"/>
    <property type="evidence" value="ECO:0007669"/>
    <property type="project" value="UniProtKB-EC"/>
</dbReference>
<feature type="compositionally biased region" description="Polar residues" evidence="5">
    <location>
        <begin position="242"/>
        <end position="251"/>
    </location>
</feature>
<feature type="region of interest" description="Disordered" evidence="5">
    <location>
        <begin position="121"/>
        <end position="162"/>
    </location>
</feature>
<feature type="region of interest" description="Disordered" evidence="5">
    <location>
        <begin position="22"/>
        <end position="56"/>
    </location>
</feature>
<sequence length="412" mass="45117">MTTSLPQEPICLLRRLKDLATLSTPSTPSRKSYPSIKSIPRTSPSRLAAAATDDTSSAAAAEQQSVLYLAYGSNLSAETFLGARGIRPLSQVNVSAPGLSLVFDLPGLPYTEPCFANSAPRKIPKFPDPSDPPKFPPVPPLPPPAESKQTNKGTSTIPTTPDLGWDKGLFGVVYEVTPQDYATIVATEGGGSSYKDILTPCIPLPPRVSVPEKPPVDIPRPFFAHTLFSPSIPDAEPEEPDTASSYTYNNNTADDDDTPTPPTDPRKKWYYRFLRPTRRPDPAYAQPSPRYLTLITSGAAEHELPDDYQRWLNSLVPYTPTSCRQKLAQWLLKALFLPVLLVFFALNKKVANKEGKVPVWLGVTLGPVFGDGERTQEEDGDDGEKRWARGRSWRGQGAGIDEEKLGLLENMD</sequence>
<feature type="active site" description="Proton acceptor" evidence="3">
    <location>
        <position position="188"/>
    </location>
</feature>
<keyword evidence="7" id="KW-1185">Reference proteome</keyword>
<feature type="binding site" evidence="4">
    <location>
        <begin position="68"/>
        <end position="73"/>
    </location>
    <ligand>
        <name>substrate</name>
    </ligand>
</feature>
<feature type="binding site" evidence="4">
    <location>
        <position position="291"/>
    </location>
    <ligand>
        <name>substrate</name>
    </ligand>
</feature>
<feature type="compositionally biased region" description="Polar residues" evidence="5">
    <location>
        <begin position="22"/>
        <end position="32"/>
    </location>
</feature>
<feature type="compositionally biased region" description="Pro residues" evidence="5">
    <location>
        <begin position="126"/>
        <end position="145"/>
    </location>
</feature>
<dbReference type="GeneID" id="85476489"/>
<dbReference type="RefSeq" id="XP_060438295.1">
    <property type="nucleotide sequence ID" value="XM_060591627.1"/>
</dbReference>
<feature type="compositionally biased region" description="Polar residues" evidence="5">
    <location>
        <begin position="147"/>
        <end position="159"/>
    </location>
</feature>
<proteinExistence type="predicted"/>
<reference evidence="6" key="1">
    <citation type="submission" date="2021-06" db="EMBL/GenBank/DDBJ databases">
        <title>Comparative genomics, transcriptomics and evolutionary studies reveal genomic signatures of adaptation to plant cell wall in hemibiotrophic fungi.</title>
        <authorList>
            <consortium name="DOE Joint Genome Institute"/>
            <person name="Baroncelli R."/>
            <person name="Diaz J.F."/>
            <person name="Benocci T."/>
            <person name="Peng M."/>
            <person name="Battaglia E."/>
            <person name="Haridas S."/>
            <person name="Andreopoulos W."/>
            <person name="Labutti K."/>
            <person name="Pangilinan J."/>
            <person name="Floch G.L."/>
            <person name="Makela M.R."/>
            <person name="Henrissat B."/>
            <person name="Grigoriev I.V."/>
            <person name="Crouch J.A."/>
            <person name="De Vries R.P."/>
            <person name="Sukno S.A."/>
            <person name="Thon M.R."/>
        </authorList>
    </citation>
    <scope>NUCLEOTIDE SEQUENCE</scope>
    <source>
        <strain evidence="6">CBS 102054</strain>
    </source>
</reference>
<dbReference type="Gene3D" id="3.10.490.10">
    <property type="entry name" value="Gamma-glutamyl cyclotransferase-like"/>
    <property type="match status" value="1"/>
</dbReference>
<comment type="caution">
    <text evidence="6">The sequence shown here is derived from an EMBL/GenBank/DDBJ whole genome shotgun (WGS) entry which is preliminary data.</text>
</comment>
<accession>A0AAI9ZEV9</accession>
<dbReference type="AlphaFoldDB" id="A0AAI9ZEV9"/>
<keyword evidence="2" id="KW-0456">Lyase</keyword>
<protein>
    <recommendedName>
        <fullName evidence="1">gamma-glutamylcyclotransferase</fullName>
        <ecNumber evidence="1">4.3.2.9</ecNumber>
    </recommendedName>
</protein>
<dbReference type="EC" id="4.3.2.9" evidence="1"/>
<evidence type="ECO:0000256" key="5">
    <source>
        <dbReference type="SAM" id="MobiDB-lite"/>
    </source>
</evidence>
<dbReference type="Proteomes" id="UP001243989">
    <property type="component" value="Unassembled WGS sequence"/>
</dbReference>
<evidence type="ECO:0000256" key="3">
    <source>
        <dbReference type="PIRSR" id="PIRSR617939-1"/>
    </source>
</evidence>
<gene>
    <name evidence="6" type="ORF">BDP81DRAFT_441853</name>
</gene>